<dbReference type="Proteomes" id="UP001601948">
    <property type="component" value="Unassembled WGS sequence"/>
</dbReference>
<feature type="active site" description="Proton acceptor; for dehydratase activity" evidence="16">
    <location>
        <position position="24"/>
    </location>
</feature>
<dbReference type="SMART" id="SM00822">
    <property type="entry name" value="PKS_KR"/>
    <property type="match status" value="3"/>
</dbReference>
<keyword evidence="12" id="KW-1133">Transmembrane helix</keyword>
<keyword evidence="22" id="KW-1185">Reference proteome</keyword>
<dbReference type="PROSITE" id="PS50075">
    <property type="entry name" value="CARRIER"/>
    <property type="match status" value="4"/>
</dbReference>
<feature type="region of interest" description="Disordered" evidence="17">
    <location>
        <begin position="289"/>
        <end position="308"/>
    </location>
</feature>
<evidence type="ECO:0000256" key="2">
    <source>
        <dbReference type="ARBA" id="ARBA00004141"/>
    </source>
</evidence>
<dbReference type="Pfam" id="PF00378">
    <property type="entry name" value="ECH_1"/>
    <property type="match status" value="1"/>
</dbReference>
<feature type="domain" description="Carrier" evidence="18">
    <location>
        <begin position="5009"/>
        <end position="5086"/>
    </location>
</feature>
<feature type="domain" description="Carrier" evidence="18">
    <location>
        <begin position="1774"/>
        <end position="1851"/>
    </location>
</feature>
<evidence type="ECO:0000256" key="7">
    <source>
        <dbReference type="ARBA" id="ARBA00022553"/>
    </source>
</evidence>
<proteinExistence type="predicted"/>
<dbReference type="SMART" id="SM00823">
    <property type="entry name" value="PKS_PP"/>
    <property type="match status" value="6"/>
</dbReference>
<feature type="region of interest" description="Disordered" evidence="17">
    <location>
        <begin position="3226"/>
        <end position="3254"/>
    </location>
</feature>
<dbReference type="InterPro" id="IPR036736">
    <property type="entry name" value="ACP-like_sf"/>
</dbReference>
<evidence type="ECO:0000256" key="3">
    <source>
        <dbReference type="ARBA" id="ARBA00004496"/>
    </source>
</evidence>
<dbReference type="InterPro" id="IPR049551">
    <property type="entry name" value="PKS_DH_C"/>
</dbReference>
<dbReference type="Pfam" id="PF21089">
    <property type="entry name" value="PKS_DH_N"/>
    <property type="match status" value="2"/>
</dbReference>
<feature type="region of interest" description="Disordered" evidence="17">
    <location>
        <begin position="5533"/>
        <end position="5552"/>
    </location>
</feature>
<keyword evidence="6" id="KW-0963">Cytoplasm</keyword>
<dbReference type="InterPro" id="IPR020841">
    <property type="entry name" value="PKS_Beta-ketoAc_synthase_dom"/>
</dbReference>
<dbReference type="InterPro" id="IPR001753">
    <property type="entry name" value="Enoyl-CoA_hydra/iso"/>
</dbReference>
<keyword evidence="14" id="KW-0511">Multifunctional enzyme</keyword>
<dbReference type="InterPro" id="IPR057326">
    <property type="entry name" value="KR_dom"/>
</dbReference>
<accession>A0ABW6R0R8</accession>
<evidence type="ECO:0000256" key="8">
    <source>
        <dbReference type="ARBA" id="ARBA00022679"/>
    </source>
</evidence>
<dbReference type="SMART" id="SM00826">
    <property type="entry name" value="PKS_DH"/>
    <property type="match status" value="1"/>
</dbReference>
<dbReference type="InterPro" id="IPR016039">
    <property type="entry name" value="Thiolase-like"/>
</dbReference>
<reference evidence="21 22" key="1">
    <citation type="submission" date="2024-10" db="EMBL/GenBank/DDBJ databases">
        <title>The Natural Products Discovery Center: Release of the First 8490 Sequenced Strains for Exploring Actinobacteria Biosynthetic Diversity.</title>
        <authorList>
            <person name="Kalkreuter E."/>
            <person name="Kautsar S.A."/>
            <person name="Yang D."/>
            <person name="Bader C.D."/>
            <person name="Teijaro C.N."/>
            <person name="Fluegel L."/>
            <person name="Davis C.M."/>
            <person name="Simpson J.R."/>
            <person name="Lauterbach L."/>
            <person name="Steele A.D."/>
            <person name="Gui C."/>
            <person name="Meng S."/>
            <person name="Li G."/>
            <person name="Viehrig K."/>
            <person name="Ye F."/>
            <person name="Su P."/>
            <person name="Kiefer A.F."/>
            <person name="Nichols A."/>
            <person name="Cepeda A.J."/>
            <person name="Yan W."/>
            <person name="Fan B."/>
            <person name="Jiang Y."/>
            <person name="Adhikari A."/>
            <person name="Zheng C.-J."/>
            <person name="Schuster L."/>
            <person name="Cowan T.M."/>
            <person name="Smanski M.J."/>
            <person name="Chevrette M.G."/>
            <person name="De Carvalho L.P.S."/>
            <person name="Shen B."/>
        </authorList>
    </citation>
    <scope>NUCLEOTIDE SEQUENCE [LARGE SCALE GENOMIC DNA]</scope>
    <source>
        <strain evidence="21 22">NPDC003040</strain>
    </source>
</reference>
<dbReference type="Gene3D" id="1.10.1200.10">
    <property type="entry name" value="ACP-like"/>
    <property type="match status" value="6"/>
</dbReference>
<keyword evidence="13" id="KW-0472">Membrane</keyword>
<dbReference type="Gene3D" id="3.10.129.110">
    <property type="entry name" value="Polyketide synthase dehydratase"/>
    <property type="match status" value="2"/>
</dbReference>
<dbReference type="SUPFAM" id="SSF51735">
    <property type="entry name" value="NAD(P)-binding Rossmann-fold domains"/>
    <property type="match status" value="4"/>
</dbReference>
<gene>
    <name evidence="21" type="ORF">ACFYV7_30315</name>
</gene>
<evidence type="ECO:0000259" key="18">
    <source>
        <dbReference type="PROSITE" id="PS50075"/>
    </source>
</evidence>
<evidence type="ECO:0000259" key="19">
    <source>
        <dbReference type="PROSITE" id="PS52004"/>
    </source>
</evidence>
<dbReference type="CDD" id="cd00833">
    <property type="entry name" value="PKS"/>
    <property type="match status" value="4"/>
</dbReference>
<dbReference type="InterPro" id="IPR000073">
    <property type="entry name" value="AB_hydrolase_1"/>
</dbReference>
<evidence type="ECO:0000256" key="16">
    <source>
        <dbReference type="PROSITE-ProRule" id="PRU01363"/>
    </source>
</evidence>
<organism evidence="21 22">
    <name type="scientific">Nocardia suismassiliense</name>
    <dbReference type="NCBI Taxonomy" id="2077092"/>
    <lineage>
        <taxon>Bacteria</taxon>
        <taxon>Bacillati</taxon>
        <taxon>Actinomycetota</taxon>
        <taxon>Actinomycetes</taxon>
        <taxon>Mycobacteriales</taxon>
        <taxon>Nocardiaceae</taxon>
        <taxon>Nocardia</taxon>
    </lineage>
</organism>
<evidence type="ECO:0000256" key="6">
    <source>
        <dbReference type="ARBA" id="ARBA00022490"/>
    </source>
</evidence>
<dbReference type="CDD" id="cd06558">
    <property type="entry name" value="crotonase-like"/>
    <property type="match status" value="1"/>
</dbReference>
<dbReference type="Gene3D" id="3.90.226.10">
    <property type="entry name" value="2-enoyl-CoA Hydratase, Chain A, domain 1"/>
    <property type="match status" value="1"/>
</dbReference>
<evidence type="ECO:0000256" key="10">
    <source>
        <dbReference type="ARBA" id="ARBA00022737"/>
    </source>
</evidence>
<keyword evidence="8" id="KW-0808">Transferase</keyword>
<dbReference type="PROSITE" id="PS52004">
    <property type="entry name" value="KS3_2"/>
    <property type="match status" value="4"/>
</dbReference>
<dbReference type="InterPro" id="IPR006162">
    <property type="entry name" value="Ppantetheine_attach_site"/>
</dbReference>
<dbReference type="SUPFAM" id="SSF53474">
    <property type="entry name" value="alpha/beta-Hydrolases"/>
    <property type="match status" value="1"/>
</dbReference>
<feature type="domain" description="PKS/mFAS DH" evidence="20">
    <location>
        <begin position="1"/>
        <end position="275"/>
    </location>
</feature>
<dbReference type="Pfam" id="PF00561">
    <property type="entry name" value="Abhydrolase_1"/>
    <property type="match status" value="1"/>
</dbReference>
<dbReference type="InterPro" id="IPR013968">
    <property type="entry name" value="PKS_KR"/>
</dbReference>
<dbReference type="InterPro" id="IPR032821">
    <property type="entry name" value="PKS_assoc"/>
</dbReference>
<dbReference type="InterPro" id="IPR014031">
    <property type="entry name" value="Ketoacyl_synth_C"/>
</dbReference>
<dbReference type="InterPro" id="IPR018201">
    <property type="entry name" value="Ketoacyl_synth_AS"/>
</dbReference>
<comment type="caution">
    <text evidence="21">The sequence shown here is derived from an EMBL/GenBank/DDBJ whole genome shotgun (WGS) entry which is preliminary data.</text>
</comment>
<feature type="compositionally biased region" description="Low complexity" evidence="17">
    <location>
        <begin position="289"/>
        <end position="305"/>
    </location>
</feature>
<feature type="region of interest" description="Disordered" evidence="17">
    <location>
        <begin position="1491"/>
        <end position="1524"/>
    </location>
</feature>
<dbReference type="InterPro" id="IPR036291">
    <property type="entry name" value="NAD(P)-bd_dom_sf"/>
</dbReference>
<feature type="compositionally biased region" description="Polar residues" evidence="17">
    <location>
        <begin position="4380"/>
        <end position="4394"/>
    </location>
</feature>
<feature type="domain" description="PKS/mFAS DH" evidence="20">
    <location>
        <begin position="2403"/>
        <end position="2675"/>
    </location>
</feature>
<dbReference type="PANTHER" id="PTHR43775:SF37">
    <property type="entry name" value="SI:DKEY-61P9.11"/>
    <property type="match status" value="1"/>
</dbReference>
<comment type="cofactor">
    <cofactor evidence="1">
        <name>pyridoxal 5'-phosphate</name>
        <dbReference type="ChEBI" id="CHEBI:597326"/>
    </cofactor>
</comment>
<dbReference type="Gene3D" id="3.40.47.10">
    <property type="match status" value="4"/>
</dbReference>
<dbReference type="Pfam" id="PF01212">
    <property type="entry name" value="Beta_elim_lyase"/>
    <property type="match status" value="1"/>
</dbReference>
<feature type="domain" description="Carrier" evidence="18">
    <location>
        <begin position="4306"/>
        <end position="4380"/>
    </location>
</feature>
<feature type="domain" description="Carrier" evidence="18">
    <location>
        <begin position="304"/>
        <end position="381"/>
    </location>
</feature>
<dbReference type="Gene3D" id="3.40.50.1820">
    <property type="entry name" value="alpha/beta hydrolase"/>
    <property type="match status" value="1"/>
</dbReference>
<dbReference type="SMART" id="SM01294">
    <property type="entry name" value="PKS_PP_betabranch"/>
    <property type="match status" value="3"/>
</dbReference>
<feature type="region of interest" description="N-terminal hotdog fold" evidence="16">
    <location>
        <begin position="1"/>
        <end position="111"/>
    </location>
</feature>
<feature type="region of interest" description="Disordered" evidence="17">
    <location>
        <begin position="1949"/>
        <end position="1979"/>
    </location>
</feature>
<dbReference type="SUPFAM" id="SSF53383">
    <property type="entry name" value="PLP-dependent transferases"/>
    <property type="match status" value="1"/>
</dbReference>
<dbReference type="PANTHER" id="PTHR43775">
    <property type="entry name" value="FATTY ACID SYNTHASE"/>
    <property type="match status" value="1"/>
</dbReference>
<feature type="region of interest" description="Disordered" evidence="17">
    <location>
        <begin position="4380"/>
        <end position="4418"/>
    </location>
</feature>
<evidence type="ECO:0000256" key="17">
    <source>
        <dbReference type="SAM" id="MobiDB-lite"/>
    </source>
</evidence>
<feature type="region of interest" description="C-terminal hotdog fold" evidence="16">
    <location>
        <begin position="128"/>
        <end position="275"/>
    </location>
</feature>
<evidence type="ECO:0000256" key="1">
    <source>
        <dbReference type="ARBA" id="ARBA00001933"/>
    </source>
</evidence>
<dbReference type="InterPro" id="IPR050091">
    <property type="entry name" value="PKS_NRPS_Biosynth_Enz"/>
</dbReference>
<dbReference type="InterPro" id="IPR020807">
    <property type="entry name" value="PKS_DH"/>
</dbReference>
<dbReference type="SUPFAM" id="SSF53901">
    <property type="entry name" value="Thiolase-like"/>
    <property type="match status" value="4"/>
</dbReference>
<dbReference type="InterPro" id="IPR001597">
    <property type="entry name" value="ArAA_b-elim_lyase/Thr_aldolase"/>
</dbReference>
<feature type="active site" description="Proton donor; for dehydratase activity" evidence="16">
    <location>
        <position position="191"/>
    </location>
</feature>
<feature type="domain" description="Ketosynthase family 3 (KS3)" evidence="19">
    <location>
        <begin position="4423"/>
        <end position="4836"/>
    </location>
</feature>
<keyword evidence="11" id="KW-0663">Pyridoxal phosphate</keyword>
<dbReference type="Pfam" id="PF16197">
    <property type="entry name" value="KAsynt_C_assoc"/>
    <property type="match status" value="3"/>
</dbReference>
<evidence type="ECO:0000256" key="15">
    <source>
        <dbReference type="ARBA" id="ARBA00049556"/>
    </source>
</evidence>
<keyword evidence="7" id="KW-0597">Phosphoprotein</keyword>
<dbReference type="Pfam" id="PF02801">
    <property type="entry name" value="Ketoacyl-synt_C"/>
    <property type="match status" value="4"/>
</dbReference>
<dbReference type="Gene3D" id="3.40.640.10">
    <property type="entry name" value="Type I PLP-dependent aspartate aminotransferase-like (Major domain)"/>
    <property type="match status" value="1"/>
</dbReference>
<feature type="region of interest" description="Disordered" evidence="17">
    <location>
        <begin position="1868"/>
        <end position="1923"/>
    </location>
</feature>
<evidence type="ECO:0000313" key="21">
    <source>
        <dbReference type="EMBL" id="MFF3227126.1"/>
    </source>
</evidence>
<feature type="domain" description="Ketosynthase family 3 (KS3)" evidence="19">
    <location>
        <begin position="1982"/>
        <end position="2401"/>
    </location>
</feature>
<evidence type="ECO:0000256" key="14">
    <source>
        <dbReference type="ARBA" id="ARBA00023268"/>
    </source>
</evidence>
<evidence type="ECO:0000256" key="12">
    <source>
        <dbReference type="ARBA" id="ARBA00022989"/>
    </source>
</evidence>
<dbReference type="PROSITE" id="PS00606">
    <property type="entry name" value="KS3_1"/>
    <property type="match status" value="4"/>
</dbReference>
<dbReference type="InterPro" id="IPR014030">
    <property type="entry name" value="Ketoacyl_synth_N"/>
</dbReference>
<feature type="active site" description="Proton donor; for dehydratase activity" evidence="16">
    <location>
        <position position="2599"/>
    </location>
</feature>
<name>A0ABW6R0R8_9NOCA</name>
<keyword evidence="9" id="KW-0812">Transmembrane</keyword>
<dbReference type="Pfam" id="PF08659">
    <property type="entry name" value="KR"/>
    <property type="match status" value="3"/>
</dbReference>
<dbReference type="RefSeq" id="WP_387722932.1">
    <property type="nucleotide sequence ID" value="NZ_JBIAPI010000009.1"/>
</dbReference>
<dbReference type="Pfam" id="PF09924">
    <property type="entry name" value="LPG_synthase_C"/>
    <property type="match status" value="1"/>
</dbReference>
<dbReference type="InterPro" id="IPR042104">
    <property type="entry name" value="PKS_dehydratase_sf"/>
</dbReference>
<dbReference type="Gene3D" id="1.10.1240.100">
    <property type="match status" value="2"/>
</dbReference>
<evidence type="ECO:0000259" key="20">
    <source>
        <dbReference type="PROSITE" id="PS52019"/>
    </source>
</evidence>
<evidence type="ECO:0000313" key="22">
    <source>
        <dbReference type="Proteomes" id="UP001601948"/>
    </source>
</evidence>
<dbReference type="PROSITE" id="PS00012">
    <property type="entry name" value="PHOSPHOPANTETHEINE"/>
    <property type="match status" value="2"/>
</dbReference>
<feature type="active site" description="Proton acceptor; for dehydratase activity" evidence="16">
    <location>
        <position position="2440"/>
    </location>
</feature>
<dbReference type="EMBL" id="JBIAPI010000009">
    <property type="protein sequence ID" value="MFF3227126.1"/>
    <property type="molecule type" value="Genomic_DNA"/>
</dbReference>
<dbReference type="Pfam" id="PF14765">
    <property type="entry name" value="PS-DH"/>
    <property type="match status" value="2"/>
</dbReference>
<dbReference type="InterPro" id="IPR029058">
    <property type="entry name" value="AB_hydrolase_fold"/>
</dbReference>
<evidence type="ECO:0000256" key="9">
    <source>
        <dbReference type="ARBA" id="ARBA00022692"/>
    </source>
</evidence>
<comment type="catalytic activity">
    <reaction evidence="15">
        <text>a (3S)-3-hydroxyacyl-CoA + NAD(+) = a 3-oxoacyl-CoA + NADH + H(+)</text>
        <dbReference type="Rhea" id="RHEA:22432"/>
        <dbReference type="ChEBI" id="CHEBI:15378"/>
        <dbReference type="ChEBI" id="CHEBI:57318"/>
        <dbReference type="ChEBI" id="CHEBI:57540"/>
        <dbReference type="ChEBI" id="CHEBI:57945"/>
        <dbReference type="ChEBI" id="CHEBI:90726"/>
        <dbReference type="EC" id="1.1.1.35"/>
    </reaction>
</comment>
<dbReference type="InterPro" id="IPR009081">
    <property type="entry name" value="PP-bd_ACP"/>
</dbReference>
<dbReference type="InterPro" id="IPR049552">
    <property type="entry name" value="PKS_DH_N"/>
</dbReference>
<feature type="compositionally biased region" description="Low complexity" evidence="17">
    <location>
        <begin position="5534"/>
        <end position="5543"/>
    </location>
</feature>
<dbReference type="InterPro" id="IPR020806">
    <property type="entry name" value="PKS_PP-bd"/>
</dbReference>
<dbReference type="InterPro" id="IPR029045">
    <property type="entry name" value="ClpP/crotonase-like_dom_sf"/>
</dbReference>
<dbReference type="InterPro" id="IPR024320">
    <property type="entry name" value="LPG_synthase_C"/>
</dbReference>
<dbReference type="InterPro" id="IPR015424">
    <property type="entry name" value="PyrdxlP-dep_Trfase"/>
</dbReference>
<evidence type="ECO:0000256" key="5">
    <source>
        <dbReference type="ARBA" id="ARBA00022450"/>
    </source>
</evidence>
<dbReference type="Pfam" id="PF22336">
    <property type="entry name" value="RhiE-like_linker"/>
    <property type="match status" value="1"/>
</dbReference>
<dbReference type="SUPFAM" id="SSF52096">
    <property type="entry name" value="ClpP/crotonase"/>
    <property type="match status" value="1"/>
</dbReference>
<dbReference type="InterPro" id="IPR015421">
    <property type="entry name" value="PyrdxlP-dep_Trfase_major"/>
</dbReference>
<evidence type="ECO:0000256" key="11">
    <source>
        <dbReference type="ARBA" id="ARBA00022898"/>
    </source>
</evidence>
<evidence type="ECO:0000256" key="13">
    <source>
        <dbReference type="ARBA" id="ARBA00023136"/>
    </source>
</evidence>
<keyword evidence="10" id="KW-0677">Repeat</keyword>
<comment type="pathway">
    <text evidence="4">Antibiotic biosynthesis.</text>
</comment>
<protein>
    <submittedName>
        <fullName evidence="21">SDR family NAD(P)-dependent oxidoreductase</fullName>
    </submittedName>
</protein>
<dbReference type="Pfam" id="PF00550">
    <property type="entry name" value="PP-binding"/>
    <property type="match status" value="5"/>
</dbReference>
<comment type="subcellular location">
    <subcellularLocation>
        <location evidence="3">Cytoplasm</location>
    </subcellularLocation>
    <subcellularLocation>
        <location evidence="2">Membrane</location>
        <topology evidence="2">Multi-pass membrane protein</topology>
    </subcellularLocation>
</comment>
<dbReference type="SUPFAM" id="SSF47336">
    <property type="entry name" value="ACP-like"/>
    <property type="match status" value="5"/>
</dbReference>
<feature type="region of interest" description="C-terminal hotdog fold" evidence="16">
    <location>
        <begin position="2544"/>
        <end position="2675"/>
    </location>
</feature>
<sequence>MRAVPADLSASVLLSHADFVMANHHVHDTSVLPGAIFLDLLWRLARARGIDGCIQLNDIVFEEPVVTDQRCDRRLRLGLTRRHGDFDVLVTSVPVRENDISGTVRRHMTATMRILAEVPAGASPPDDLGGIPFKNMADLYAQARSEHIVHGMPMRVSGELLDTGAGLIADIALDPAHPTPSGFHLHPALLDASTLIAFARTPKLEYPYIPITIATATLVAPLSAPGCRVWVPAEEVHASTADVMHNSYEILDAAGGVVARIERLTCKRIRHPLLIAGLTDDDLDGRQEVAVASPSASRPPSGSAGTEPVRDCVRAEIAARLGVPMQSVDTGAGFYVLGLDSVALLGLSASIGEKLGIRLYPTVLFEFGTVDDLAEHLASEYRPDRQDFQVAAEVQVKPAHNKPPEVQTWQPCWVDLDDKAARPAADRNMIGLVTADPVPRLRQALELMGWSVTEHSAVPQAPDPAIDWCVVAGADQLAAVEAYQDLARELGRRAAQPSGAVLLGIRDDPSPELLGTGAFCRTATAEVRTLSAAVITADTATEISVVVAGLTTVLGTRKSGLFRLRQGILQALDNRPADFAAESPLLRPGGRYLITGGAGGLGTHLADHLITAHAAAVHLVGRGSLDPAVDAQHAKWRSSGATVTYTQCDVANGKACRAMVAALTREHGPIDGVFHLAGVLDDSVFITGSTQRTRAVVEPKLGGAQQLWQALDSADLDFFVSFTSISGVLANPGQSAYAYANSSLDFWSLARHDTSCEVLTIAWPYWADGGMRSGRSGNGDEAADLPTDLGLRLLEKLLRRSDTRHLCVTYGDPDEACVAMVTYPDARPQPLTPQPAERVHGRGASDNSIGATEPIAIIGLAGSYPGAADLRAFWQMLQAGEDAIVEIPDDTWPEPLAYSTDSARGTSYSRWGGLLSERDHFAPAYFGISRREAESMDPQERQFLMTAWRALEDAARPPESLRDETVGVFCGVMWNHYQLYKDSDGVAPSALHSTIPNRVSYTFDFTGPSIALDTACSSSLVAVHLAVQSLRSGESTMALAGGVNITTHPHKYVQLSADSFLSRTGKCRTFGEGADGYVPGDGVGVVVLKPLRRAVADGDIVHAVIRGTSMNHNGRSAGFTVPDPAAQAALIAAALSAADVKPAEVGYLEAHGTGTALGDPIEATAIQRELSSGRPDSQHLYVGSVKTNIGHLESAAGIAGLTKAVLQIEHGRIVPTLHSGQLNAAVVEAAPSLEFPQSAVPWPSGYASRIAGVSAFGAGGTNVHVIVEVAPERSTPQLERVTNGEVAVLLSADSTASLRTYATDLRRWLHSEEAVAPSAVDMAVLDRAAAVLGVPGHEIEVDWALADLGFDLTMLEAVVGPRSFEQGEDLSTLTLRALMTSHTGDPLLSDIAYTLRVGRRPRKVRLAVTCATLDQLAAALDAYAGGQDDGPHHHSGAATNAVDGVERTGEARHVARAWCAGIPLDPVQAPAGRRLSLPMAPLETEICRLGGWRNRNSPPDHPRSAATEGQVSVVPKSPESGSGHSFSLLPDGIALLRLDSPETHNMLTDELLALLGTALERVHTDDAVRVFVICGNGTEFCLGGTLEAVSDVATQRTTFADAAVIYEGLATCRKPVVTALAGNAFGGGLAFGLYGDLVVMSRDAYYSANFLRYGITPGMGATYILEKRMGGPLSQEMLMSGREYSGRELERRGASVNFCDPDQVVAEAMSLARTVAGHPPAAVQQLKAHLSSGSRQDLPATIAAEMDMHRRLSVQAAAVPAPAEQSYPRAADRAAVPDLAEAIVASVADILFAEPDEIDSRVSFRDQGLDSVGAVQLVRDLNERFKTDLESTVVYEHPTVEELADYLASEVEATALLADAARATSPALDAAATSPAPEAVRATAPAPEAARATARVPEAARATPFASDPARATAPAPDAVRATPFAPDAVPATLWAPDAARATPFVPDAARATEPSPGASVVSRTADPSVGPEPAAAKHPVPGGIAVVGMAGRWPDADDVEQFARNIAAGRSSITDVSSGRWDLSALYAPGRHEGKTTSRWAALLDDVESFDHAFFNLSPLDVAAMDCQQRLFLTESWKALEAAGHLSDARGRGCTGIYVGCAPGDHSERLRSGDKHETAQAFLGSSASILAARIAYFLNLRGPTIAVDTACSSSLVAVHLACQALLTGEADTAVAGGVAVMETPSLQVRSSQVGMLSPTGTSAPFDAAADGIVLGEGVGVVVLRRLSDALRDGDQVLAVLRSTGVNGDGHTNGITAPNAAAQAELTTRTLQRAGLTPSDVSFVETHGTGTPLGDPIEISGLIQSLAADRPAWLGSVKANIGHTTTAAGISSLIKTIVCMQMEIVAPLVNHGVRNPAISDLGRFHIPTQKQPWPFHPAVPRTAVVASYGFSGTNSVAIVQDVAPSLPWRTDAATEIERPTNQKNASRIPISADDPIVAEHVVVGQRLLPAAATVEFTRTLLSGQGDAEFSLHGVRWRAPVIVDDNSVVTVTATPQDGDTDSANRSIAIGSHTETVAVTASLELPGESQDRPQTLDIAALSAKCQRSVLADRLYTDFADAGLAYGPRYRRLTKVLVGEDLVVGTLNPAAPGFGAETAMIDAALQSLGALPGLGDGSALVPVAAQRISLWGPATRATTVVGERTGTTYRVVLTDTNGMPLVEFEGLRLYPMSIEQVPPPIPAAEHRTPGLVYTPVWVPLDESLRASAEDGEVLVVADRSRYELGAALLQYAGGKATLVPLEQPSPGALTPSVRSVVVLPGSAHATTLLDTLSLLRSWYGVLRDEFGSDPLRLSLITRQGVHIGEHEIADALNSAVHGFAGAVAAEQPTWAVRCVDVVNDDVDLDEVRDAMLIETPNDSSHRVLARRDGRLLRRVFRSASGDGVQRLELGRRLVVIGATGAIGRAICAAAEGPCTQVWIGRSSAALVGQHLESAGGSAHYLQADVGDAASIGHALREAERLLGTIDAVVHCAGELRDRRIADLTDEDFEAVLRPRVDGMRNLLAHTFTHSDPKFLVASSAAAFVDSGGQANYAAACCALDAVAVTARSRGRDVTLINWGYWDGDGVASTAYHRKLMAADGIVPLAADQAMSALADVLAAGHGQALVLAANTEGLSHFGIQAAAKPLRSSETGVTPADPGDAGRVQRARNCIRRAFCEVLGFDEGELSLDATFETYGVSSVVGVQLLERLERDIGPLPPTLLYEEQTIRALADRIASEYPGKLALSDPKLTASSVGGQEVPQPTAATGSTSESRGRSPSEDVAVIGLAGRYPGASDLTALWQNLLSGICSLTEVPAERWQWRQHPDPRRGLQPYQAWGGFLTDPYCFDAALFGVLPKVAEDIDPQERIFLETTWDLLERTGYLNDDSLAAATGVFVGVMYGGYGEVGARLAEQGTPNGAHTAYWSIANRISYTLNLSGPSLAVDTACSSSLTAVHLAVQSLHNGECDIAIAGGVNLIAHPSHMMSLGERNMLAADGRVKVFDDAADGYVPGEGVGALLLKPLDAALRDGDDIWAVIKGTAVNAGGHTSGFTVPNPQAQAAVITSAVRKARVAPESISYVEAHGSGTALGDPIEISALGTAFRKLGSESAPSWIGSVKSNIGHLEGAAGIAGLTKTVLQLRHRTLAPMVNLDTVNPRIPFAEVGTQPVRSPIGWRPGLDGQPLRAGVSSFGAGGTNVHVVVEEAPPRKELDAVDGPFLVLLSCPDMARLREYASDIADFAQSLSPSGIARMAWTSQTGRRSFGYRLAVLCSSGDELARQLHGFVAAAETGTDTRIGREIFAGTPSTRRAASEDAVDDEALRRRDLERLAQLWVDGARIAWKQLWHKHPGKLAYPGIPLRRNFYSVPNPAQESVAEFSAPSSGWGSPTQLHYEVPTWQPAPLGGSRRAVESLGVLVLTEGDRPLAAELIDEARRRGIRAYSFDAATAAPANVDALVLLYDPRLLDPAMLAGTIIRVAVEQTPTGRSGSPKLLCAWQTATHPVGPATAGLLRSLCAERQLSASSVDLGAMDLPVAVNILLDEVGRDESAEVRYRGGNTSSREVATMVEVDLLPGAPWSAGPGSYVISGGGGKLGIATAAWLADSGAGTVWLLGRSAAGPEVRALTSRYGAERIRFRQVDVTDAYAVGRVLDEARSAGPLRGVVHAAGLLRDAPAAGKTASDIALVLAPKLNGMQVLDAATAQDRLEFFVAYSSLVSRNGSPGQTDYSFANAYLDAACLHREELRRTGQRSGKTVSIGWPLWAAGGMRMPTAVTERLRRLHGMVPMSTAAGFEALAQALGAEYPVVQVTELETQRTIPPTVPDPPAPPVVGQDEHVLAEVRRHAAEFLLVPASEVDLDAELLELGFDSISLTELVEQLNGAFGTSVRPTAVFDNPTLLRLATHFAESAGTQSARVPSDSADTQRAHAPSDSGFRGAAAVLPSRKPGERDSVQDVAVIGMAATIASADSSAQLWESLIAGHDLVRSVPMGRPELRNDPAMAGIRGGFASSAAAFDADFFGIAPREAAVMDPQQRLFLTVCWEAIWDAALAPEDLRGSATAVFAAVSTMDYQDLMSARGVPDRAHSATGLSHAILANRVSHLLDLHGPSEAIDTACSSSLVAVHRAIRALRSGECAQALVGGVNLTLTAGLYRAFTDAGMLSAQGRCATFDSGADGYVRGEGAGALLLKPLSDALRDGDQVHAVIRGSAVNHTGRTASLTAPAPQSQGAVIRAAYRDAGTELSSLDYIETHGTGTRLGDPVEIDGIKQALGTEVGGRVLLGSIKASVGHLEAAAGMAGLVKTVQILRHRKVPGQLHLQTLNPQIEIAGTALHIPTVSVDLPADREIVAGVSSFGFGGTNAHVVLASAPGAAPAVMAGNPLREYAIPLAAKDEHRLAAYARALAAGVTDGEYVERVAATLQRRHRGGRVRAVLMCRDIGDFRAAAGALGAGRPHERCLRGPRQGGSDVESRWLAGQSVDWTVVAPLTSLPTPPFMPVRHWFEADESEVTPDAVVDEMGWPSADPEESGPLATPSVDLRVPTSSFGPGMVRDEVAAILGVAVGALDTSRTWRELGLDSIFAVDLAERLTAKLGFDVTATGVVESATVDGLEAHIAAQVEGMGTDSEHSLHEEIDLFLGQLTGSPVTAPVDFDTVGLSSIDRLRAVGCLESYFGPLPNTLLYDYPSTTSLTEFLRQTFSADVVSGFTAASVTYSAGLAPVPAAGEVAEIFGGRMIRRADLPLHEKLAVAVTELSKTYRLENALAGRDIAPFIYLPDHEKWYLDVGWVGEVVLVWGYTGPADSAIDAVADFGEVASTAGARLSVLWPDPLDTVHDRQFHATPFGVMQEIGDIASFTVAGGEKRRLRGIIGKFQRAGQVRVEEYQVGEVPGYDRDIVRLIDAWSDGKQNVNPYLSTIRAEVARGELPPGHRVFLTFVDEVVVAVVVISRLGVQNGYLLDVEFYDAETPTGCLEHTVTEIIDRLRAEDVEIFSLGAIFGVPVGNSANADTVLVDELAGMGDAGLTPLGNYHFKRKFKPSESTIYLCQPHGERSSIAEILLLIGDPELEPTGSSSATSTTEGGGTAGGSVVADRFAGTPGNVLQLDPVDIHLDLISDSWADHDDHIVRTRLSELLAVERAVPSWLPFEEVVLAPSGREAESLLCRAWPGPRGTVLHNGVFPTWLGSLAENRFTPKALDAIGADGLATAVERGLAVLSGAPSFVLIELCPNSAGGVPIPDRQLARIRAACDRVGTPLVLDATRVVDNVVAPGLESAALAGALEAVLAHADTITMSLSKNFALTAGGLVATSDSALIKGLRSRTVDGKGEFSALGRAVMRAGLADLATAHRLVVERQSVVAEFARVIQSYGVPTAPAEPTFAICVPSTGSDDDAAMELASYLHQQTGVRVGPHLSSPVHPGLDGHVRVAIPIGYADQVRAKMSVVAAALGQRHEQRTLRGTGEEAPWFASQLGQLRETYLTNLSDRSEHETAVPGNLRVLQRFCPSVRSSLIEDEEGQVEVFEAGTGELPLVLMHPFNIGAGMFAYQFGRLAQNRRIVVIHQPGVGRTRTTSSLTLDGLVDLQIRVLDRIGVRGRFHVGGASVGSIFAQWMALAHPDRVASLSLLGGSYKFANRKGRIDKLDQVIADDFDSIEAGGVALGSDVRRAVTDLLMESESMDPRTGLRYLDLFAKGSDLTDKLSSVSVPALIVQGRHDSVVGVTTGQFIHRCIADSEYAELPNSGHFVCFTEPDRVCDLVAEFIARHEGERGQ</sequence>
<dbReference type="CDD" id="cd08953">
    <property type="entry name" value="KR_2_SDR_x"/>
    <property type="match status" value="1"/>
</dbReference>
<feature type="region of interest" description="N-terminal hotdog fold" evidence="16">
    <location>
        <begin position="2403"/>
        <end position="2528"/>
    </location>
</feature>
<evidence type="ECO:0000256" key="4">
    <source>
        <dbReference type="ARBA" id="ARBA00004792"/>
    </source>
</evidence>
<dbReference type="PROSITE" id="PS52019">
    <property type="entry name" value="PKS_MFAS_DH"/>
    <property type="match status" value="2"/>
</dbReference>
<dbReference type="InterPro" id="IPR054514">
    <property type="entry name" value="RhiE-like_linker"/>
</dbReference>
<feature type="domain" description="Ketosynthase family 3 (KS3)" evidence="19">
    <location>
        <begin position="3255"/>
        <end position="3678"/>
    </location>
</feature>
<dbReference type="SMART" id="SM00825">
    <property type="entry name" value="PKS_KS"/>
    <property type="match status" value="4"/>
</dbReference>
<dbReference type="Gene3D" id="3.40.50.720">
    <property type="entry name" value="NAD(P)-binding Rossmann-like Domain"/>
    <property type="match status" value="3"/>
</dbReference>
<feature type="region of interest" description="Disordered" evidence="17">
    <location>
        <begin position="828"/>
        <end position="847"/>
    </location>
</feature>
<dbReference type="Gene3D" id="3.30.70.3290">
    <property type="match status" value="1"/>
</dbReference>
<keyword evidence="5" id="KW-0596">Phosphopantetheine</keyword>
<dbReference type="InterPro" id="IPR049900">
    <property type="entry name" value="PKS_mFAS_DH"/>
</dbReference>
<feature type="domain" description="Ketosynthase family 3 (KS3)" evidence="19">
    <location>
        <begin position="852"/>
        <end position="1269"/>
    </location>
</feature>
<dbReference type="Pfam" id="PF00109">
    <property type="entry name" value="ketoacyl-synt"/>
    <property type="match status" value="4"/>
</dbReference>